<dbReference type="Proteomes" id="UP000297595">
    <property type="component" value="Unassembled WGS sequence"/>
</dbReference>
<protein>
    <submittedName>
        <fullName evidence="1">Uncharacterized protein</fullName>
    </submittedName>
</protein>
<reference evidence="1 2" key="1">
    <citation type="submission" date="2019-03" db="EMBL/GenBank/DDBJ databases">
        <title>Nematode-trapping fungi genome.</title>
        <authorList>
            <person name="Vidal-Diez De Ulzurrun G."/>
        </authorList>
    </citation>
    <scope>NUCLEOTIDE SEQUENCE [LARGE SCALE GENOMIC DNA]</scope>
    <source>
        <strain evidence="1 2">TWF154</strain>
    </source>
</reference>
<dbReference type="EMBL" id="SOZJ01000005">
    <property type="protein sequence ID" value="TGJ67030.1"/>
    <property type="molecule type" value="Genomic_DNA"/>
</dbReference>
<evidence type="ECO:0000313" key="1">
    <source>
        <dbReference type="EMBL" id="TGJ67030.1"/>
    </source>
</evidence>
<gene>
    <name evidence="1" type="ORF">EYR41_008615</name>
</gene>
<organism evidence="1 2">
    <name type="scientific">Orbilia oligospora</name>
    <name type="common">Nematode-trapping fungus</name>
    <name type="synonym">Arthrobotrys oligospora</name>
    <dbReference type="NCBI Taxonomy" id="2813651"/>
    <lineage>
        <taxon>Eukaryota</taxon>
        <taxon>Fungi</taxon>
        <taxon>Dikarya</taxon>
        <taxon>Ascomycota</taxon>
        <taxon>Pezizomycotina</taxon>
        <taxon>Orbiliomycetes</taxon>
        <taxon>Orbiliales</taxon>
        <taxon>Orbiliaceae</taxon>
        <taxon>Orbilia</taxon>
    </lineage>
</organism>
<evidence type="ECO:0000313" key="2">
    <source>
        <dbReference type="Proteomes" id="UP000297595"/>
    </source>
</evidence>
<accession>A0A8H2DUB1</accession>
<dbReference type="AlphaFoldDB" id="A0A8H2DUB1"/>
<comment type="caution">
    <text evidence="1">The sequence shown here is derived from an EMBL/GenBank/DDBJ whole genome shotgun (WGS) entry which is preliminary data.</text>
</comment>
<proteinExistence type="predicted"/>
<name>A0A8H2DUB1_ORBOL</name>
<sequence length="88" mass="10114">MNNDNNHSLKYISRRARPRKFITITRVGLHETFPFCTGTLYKDPRRLILAFTRGKRGLVCMFLTAKTGKPALHNFRQHLSGGTEVILL</sequence>